<dbReference type="InterPro" id="IPR036982">
    <property type="entry name" value="Deoxyhypusine_synthase_sf"/>
</dbReference>
<evidence type="ECO:0000256" key="2">
    <source>
        <dbReference type="ARBA" id="ARBA00023027"/>
    </source>
</evidence>
<evidence type="ECO:0000256" key="1">
    <source>
        <dbReference type="ARBA" id="ARBA00009892"/>
    </source>
</evidence>
<proteinExistence type="inferred from homology"/>
<dbReference type="InterPro" id="IPR029035">
    <property type="entry name" value="DHS-like_NAD/FAD-binding_dom"/>
</dbReference>
<evidence type="ECO:0000313" key="4">
    <source>
        <dbReference type="Proteomes" id="UP000226592"/>
    </source>
</evidence>
<dbReference type="NCBIfam" id="NF002294">
    <property type="entry name" value="PRK01221.1"/>
    <property type="match status" value="1"/>
</dbReference>
<dbReference type="Proteomes" id="UP000226592">
    <property type="component" value="Unassembled WGS sequence"/>
</dbReference>
<dbReference type="GO" id="GO:0034038">
    <property type="term" value="F:deoxyhypusine synthase activity"/>
    <property type="evidence" value="ECO:0007669"/>
    <property type="project" value="TreeGrafter"/>
</dbReference>
<reference evidence="4" key="1">
    <citation type="submission" date="2017-09" db="EMBL/GenBank/DDBJ databases">
        <title>The Reconstruction of 2,631 Draft Metagenome-Assembled Genomes from the Global Oceans.</title>
        <authorList>
            <person name="Tully B.J."/>
            <person name="Graham E.D."/>
            <person name="Heidelberg J.F."/>
        </authorList>
    </citation>
    <scope>NUCLEOTIDE SEQUENCE [LARGE SCALE GENOMIC DNA]</scope>
</reference>
<comment type="caution">
    <text evidence="3">The sequence shown here is derived from an EMBL/GenBank/DDBJ whole genome shotgun (WGS) entry which is preliminary data.</text>
</comment>
<sequence length="305" mass="33407">MEKISDIKLNNKQGAADIIGQMKDTGFQASHLAEAVELIEQMKKENCTIFLGFTANMMASGLRGIVREMCEKKFVDAIVTTAGSIDHDIIKSFMPYGKGAFNVDDIELHKKGVNRIGNIFVENKGFEILEEKIQPWFSELYAQDKSTSPSELNEFIGSTLPEESFLHHCTKNNIPVFCPGITDGAIGLQMYFFKQEHADFVVDVTKDMKRLADTVLNAEKTAAIILGGGISKHHIIGANLVRDGLDYAVYVSTAVEYDGSLSGAQTKEAKSWGKIKEKGSSVQVHCDATIALPLIAASLKEKGVL</sequence>
<name>A0A2D6M1Y9_9ARCH</name>
<dbReference type="SUPFAM" id="SSF52467">
    <property type="entry name" value="DHS-like NAD/FAD-binding domain"/>
    <property type="match status" value="1"/>
</dbReference>
<dbReference type="PANTHER" id="PTHR11703">
    <property type="entry name" value="DEOXYHYPUSINE SYNTHASE"/>
    <property type="match status" value="1"/>
</dbReference>
<keyword evidence="2" id="KW-0520">NAD</keyword>
<gene>
    <name evidence="3" type="ORF">CL943_04030</name>
</gene>
<dbReference type="NCBIfam" id="TIGR00321">
    <property type="entry name" value="dhys"/>
    <property type="match status" value="1"/>
</dbReference>
<comment type="similarity">
    <text evidence="1">Belongs to the deoxyhypusine synthase family.</text>
</comment>
<dbReference type="Pfam" id="PF01916">
    <property type="entry name" value="DS"/>
    <property type="match status" value="1"/>
</dbReference>
<dbReference type="PANTHER" id="PTHR11703:SF0">
    <property type="entry name" value="DEOXYHYPUSINE SYNTHASE"/>
    <property type="match status" value="1"/>
</dbReference>
<dbReference type="AlphaFoldDB" id="A0A2D6M1Y9"/>
<protein>
    <submittedName>
        <fullName evidence="3">Deoxyhypusine synthase</fullName>
    </submittedName>
</protein>
<evidence type="ECO:0000313" key="3">
    <source>
        <dbReference type="EMBL" id="MAG22441.1"/>
    </source>
</evidence>
<dbReference type="GO" id="GO:0005737">
    <property type="term" value="C:cytoplasm"/>
    <property type="evidence" value="ECO:0007669"/>
    <property type="project" value="TreeGrafter"/>
</dbReference>
<accession>A0A2D6M1Y9</accession>
<dbReference type="FunFam" id="3.40.910.10:FF:000010">
    <property type="entry name" value="Deoxyhypusine synthase"/>
    <property type="match status" value="1"/>
</dbReference>
<organism evidence="3 4">
    <name type="scientific">Candidatus Iainarchaeum sp</name>
    <dbReference type="NCBI Taxonomy" id="3101447"/>
    <lineage>
        <taxon>Archaea</taxon>
        <taxon>Candidatus Iainarchaeota</taxon>
        <taxon>Candidatus Iainarchaeia</taxon>
        <taxon>Candidatus Iainarchaeales</taxon>
        <taxon>Candidatus Iainarchaeaceae</taxon>
        <taxon>Candidatus Iainarchaeum</taxon>
    </lineage>
</organism>
<dbReference type="InterPro" id="IPR002773">
    <property type="entry name" value="Deoxyhypusine_synthase"/>
</dbReference>
<dbReference type="Gene3D" id="3.40.910.10">
    <property type="entry name" value="Deoxyhypusine synthase"/>
    <property type="match status" value="1"/>
</dbReference>
<dbReference type="EMBL" id="NZBU01000012">
    <property type="protein sequence ID" value="MAG22441.1"/>
    <property type="molecule type" value="Genomic_DNA"/>
</dbReference>